<comment type="caution">
    <text evidence="2">The sequence shown here is derived from an EMBL/GenBank/DDBJ whole genome shotgun (WGS) entry which is preliminary data.</text>
</comment>
<feature type="compositionally biased region" description="Basic and acidic residues" evidence="1">
    <location>
        <begin position="79"/>
        <end position="95"/>
    </location>
</feature>
<feature type="compositionally biased region" description="Low complexity" evidence="1">
    <location>
        <begin position="395"/>
        <end position="420"/>
    </location>
</feature>
<feature type="compositionally biased region" description="Polar residues" evidence="1">
    <location>
        <begin position="363"/>
        <end position="374"/>
    </location>
</feature>
<name>A0AAD5VCT4_9APHY</name>
<dbReference type="EMBL" id="JANAWD010000004">
    <property type="protein sequence ID" value="KAJ3492005.1"/>
    <property type="molecule type" value="Genomic_DNA"/>
</dbReference>
<feature type="region of interest" description="Disordered" evidence="1">
    <location>
        <begin position="116"/>
        <end position="140"/>
    </location>
</feature>
<feature type="compositionally biased region" description="Low complexity" evidence="1">
    <location>
        <begin position="447"/>
        <end position="477"/>
    </location>
</feature>
<feature type="compositionally biased region" description="Polar residues" evidence="1">
    <location>
        <begin position="131"/>
        <end position="140"/>
    </location>
</feature>
<evidence type="ECO:0000313" key="3">
    <source>
        <dbReference type="Proteomes" id="UP001212997"/>
    </source>
</evidence>
<feature type="region of interest" description="Disordered" evidence="1">
    <location>
        <begin position="443"/>
        <end position="494"/>
    </location>
</feature>
<dbReference type="Proteomes" id="UP001212997">
    <property type="component" value="Unassembled WGS sequence"/>
</dbReference>
<feature type="compositionally biased region" description="Polar residues" evidence="1">
    <location>
        <begin position="324"/>
        <end position="334"/>
    </location>
</feature>
<gene>
    <name evidence="2" type="ORF">NLI96_g305</name>
</gene>
<proteinExistence type="predicted"/>
<feature type="compositionally biased region" description="Low complexity" evidence="1">
    <location>
        <begin position="288"/>
        <end position="297"/>
    </location>
</feature>
<feature type="compositionally biased region" description="Low complexity" evidence="1">
    <location>
        <begin position="341"/>
        <end position="356"/>
    </location>
</feature>
<feature type="compositionally biased region" description="Polar residues" evidence="1">
    <location>
        <begin position="421"/>
        <end position="430"/>
    </location>
</feature>
<organism evidence="2 3">
    <name type="scientific">Meripilus lineatus</name>
    <dbReference type="NCBI Taxonomy" id="2056292"/>
    <lineage>
        <taxon>Eukaryota</taxon>
        <taxon>Fungi</taxon>
        <taxon>Dikarya</taxon>
        <taxon>Basidiomycota</taxon>
        <taxon>Agaricomycotina</taxon>
        <taxon>Agaricomycetes</taxon>
        <taxon>Polyporales</taxon>
        <taxon>Meripilaceae</taxon>
        <taxon>Meripilus</taxon>
    </lineage>
</organism>
<reference evidence="2" key="1">
    <citation type="submission" date="2022-07" db="EMBL/GenBank/DDBJ databases">
        <title>Genome Sequence of Physisporinus lineatus.</title>
        <authorList>
            <person name="Buettner E."/>
        </authorList>
    </citation>
    <scope>NUCLEOTIDE SEQUENCE</scope>
    <source>
        <strain evidence="2">VT162</strain>
    </source>
</reference>
<accession>A0AAD5VCT4</accession>
<dbReference type="AlphaFoldDB" id="A0AAD5VCT4"/>
<feature type="region of interest" description="Disordered" evidence="1">
    <location>
        <begin position="284"/>
        <end position="430"/>
    </location>
</feature>
<protein>
    <submittedName>
        <fullName evidence="2">Uncharacterized protein</fullName>
    </submittedName>
</protein>
<evidence type="ECO:0000313" key="2">
    <source>
        <dbReference type="EMBL" id="KAJ3492005.1"/>
    </source>
</evidence>
<keyword evidence="3" id="KW-1185">Reference proteome</keyword>
<evidence type="ECO:0000256" key="1">
    <source>
        <dbReference type="SAM" id="MobiDB-lite"/>
    </source>
</evidence>
<feature type="compositionally biased region" description="Low complexity" evidence="1">
    <location>
        <begin position="305"/>
        <end position="323"/>
    </location>
</feature>
<feature type="region of interest" description="Disordered" evidence="1">
    <location>
        <begin position="71"/>
        <end position="95"/>
    </location>
</feature>
<sequence length="494" mass="52078">MIRPSLPLVSVTGKKAAAIPAFPSGLPESLEASVALQPLSEGSDSEYGSTGSPIGCNCKVSGSCTCCTPRTTASRTKRQGNERASPRSAEDITSQHERLPITRPAGLVVVANSGDFRPVLPRPQPSPAYNRDNSQASPSRQTILFSPYGRAYEQARGVEVTSTMPLMPPDYSKSSPDVVDPASQSNAELTSWWGNMSPPFPTSPTLSCGCGPGCACPGCFVHRGNNVSENNAQSTCANPGACNACLDCTILSLPASIPPDTPLSRLGGTSEYPGIDDWIDQVSQLTNSSGGSAGPSPSQLPPPSSISQQQQQQQQQDSQHLSSRNGVSASGSGTHSRDMMTNGTSNSNSNSHTSNSFMVVRSPGTSDLRGTTPATHAMWESHPNTYLSVPRAFDSGASSSSSRSSSPNSHSSSSHASNRSVTQRDGSVDTTQAIRSCCASMQMMDTSSSSHPQQQQQQQQSQQPVYYHPSSSTSNSSAQRRTLTQFDYGPPSMF</sequence>